<accession>A0A494YAL5</accession>
<organism evidence="9 10">
    <name type="scientific">Cohnella endophytica</name>
    <dbReference type="NCBI Taxonomy" id="2419778"/>
    <lineage>
        <taxon>Bacteria</taxon>
        <taxon>Bacillati</taxon>
        <taxon>Bacillota</taxon>
        <taxon>Bacilli</taxon>
        <taxon>Bacillales</taxon>
        <taxon>Paenibacillaceae</taxon>
        <taxon>Cohnella</taxon>
    </lineage>
</organism>
<comment type="similarity">
    <text evidence="6">Belongs to the ABC-4 integral membrane protein family.</text>
</comment>
<feature type="transmembrane region" description="Helical" evidence="7">
    <location>
        <begin position="485"/>
        <end position="515"/>
    </location>
</feature>
<proteinExistence type="inferred from homology"/>
<evidence type="ECO:0000256" key="3">
    <source>
        <dbReference type="ARBA" id="ARBA00022692"/>
    </source>
</evidence>
<dbReference type="PANTHER" id="PTHR30572">
    <property type="entry name" value="MEMBRANE COMPONENT OF TRANSPORTER-RELATED"/>
    <property type="match status" value="1"/>
</dbReference>
<dbReference type="InterPro" id="IPR050250">
    <property type="entry name" value="Macrolide_Exporter_MacB"/>
</dbReference>
<gene>
    <name evidence="9" type="ORF">D7Z26_02940</name>
</gene>
<evidence type="ECO:0000256" key="4">
    <source>
        <dbReference type="ARBA" id="ARBA00022989"/>
    </source>
</evidence>
<dbReference type="EMBL" id="RBZM01000002">
    <property type="protein sequence ID" value="RKP56962.1"/>
    <property type="molecule type" value="Genomic_DNA"/>
</dbReference>
<dbReference type="RefSeq" id="WP_120974578.1">
    <property type="nucleotide sequence ID" value="NZ_RBZM01000002.1"/>
</dbReference>
<evidence type="ECO:0000256" key="6">
    <source>
        <dbReference type="ARBA" id="ARBA00038076"/>
    </source>
</evidence>
<dbReference type="OrthoDB" id="2934570at2"/>
<keyword evidence="4 7" id="KW-1133">Transmembrane helix</keyword>
<keyword evidence="3 7" id="KW-0812">Transmembrane</keyword>
<feature type="transmembrane region" description="Helical" evidence="7">
    <location>
        <begin position="304"/>
        <end position="323"/>
    </location>
</feature>
<feature type="domain" description="ABC3 transporter permease C-terminal" evidence="8">
    <location>
        <begin position="797"/>
        <end position="919"/>
    </location>
</feature>
<feature type="transmembrane region" description="Helical" evidence="7">
    <location>
        <begin position="536"/>
        <end position="554"/>
    </location>
</feature>
<dbReference type="PANTHER" id="PTHR30572:SF4">
    <property type="entry name" value="ABC TRANSPORTER PERMEASE YTRF"/>
    <property type="match status" value="1"/>
</dbReference>
<name>A0A494YAL5_9BACL</name>
<evidence type="ECO:0000313" key="9">
    <source>
        <dbReference type="EMBL" id="RKP56962.1"/>
    </source>
</evidence>
<feature type="transmembrane region" description="Helical" evidence="7">
    <location>
        <begin position="836"/>
        <end position="858"/>
    </location>
</feature>
<keyword evidence="5 7" id="KW-0472">Membrane</keyword>
<evidence type="ECO:0000313" key="10">
    <source>
        <dbReference type="Proteomes" id="UP000282076"/>
    </source>
</evidence>
<feature type="transmembrane region" description="Helical" evidence="7">
    <location>
        <begin position="789"/>
        <end position="815"/>
    </location>
</feature>
<feature type="domain" description="ABC3 transporter permease C-terminal" evidence="8">
    <location>
        <begin position="313"/>
        <end position="425"/>
    </location>
</feature>
<evidence type="ECO:0000256" key="2">
    <source>
        <dbReference type="ARBA" id="ARBA00022475"/>
    </source>
</evidence>
<evidence type="ECO:0000256" key="1">
    <source>
        <dbReference type="ARBA" id="ARBA00004651"/>
    </source>
</evidence>
<evidence type="ECO:0000259" key="8">
    <source>
        <dbReference type="Pfam" id="PF02687"/>
    </source>
</evidence>
<evidence type="ECO:0000256" key="5">
    <source>
        <dbReference type="ARBA" id="ARBA00023136"/>
    </source>
</evidence>
<feature type="transmembrane region" description="Helical" evidence="7">
    <location>
        <begin position="446"/>
        <end position="465"/>
    </location>
</feature>
<dbReference type="GO" id="GO:0005886">
    <property type="term" value="C:plasma membrane"/>
    <property type="evidence" value="ECO:0007669"/>
    <property type="project" value="UniProtKB-SubCell"/>
</dbReference>
<dbReference type="AlphaFoldDB" id="A0A494YAL5"/>
<reference evidence="9 10" key="1">
    <citation type="submission" date="2018-10" db="EMBL/GenBank/DDBJ databases">
        <title>Cohnella sp. M2MS4P-1, whole genome shotgun sequence.</title>
        <authorList>
            <person name="Tuo L."/>
        </authorList>
    </citation>
    <scope>NUCLEOTIDE SEQUENCE [LARGE SCALE GENOMIC DNA]</scope>
    <source>
        <strain evidence="9 10">M2MS4P-1</strain>
    </source>
</reference>
<comment type="subcellular location">
    <subcellularLocation>
        <location evidence="1">Cell membrane</location>
        <topology evidence="1">Multi-pass membrane protein</topology>
    </subcellularLocation>
</comment>
<dbReference type="GO" id="GO:0022857">
    <property type="term" value="F:transmembrane transporter activity"/>
    <property type="evidence" value="ECO:0007669"/>
    <property type="project" value="TreeGrafter"/>
</dbReference>
<keyword evidence="10" id="KW-1185">Reference proteome</keyword>
<feature type="transmembrane region" description="Helical" evidence="7">
    <location>
        <begin position="403"/>
        <end position="425"/>
    </location>
</feature>
<dbReference type="Proteomes" id="UP000282076">
    <property type="component" value="Unassembled WGS sequence"/>
</dbReference>
<keyword evidence="2" id="KW-1003">Cell membrane</keyword>
<dbReference type="Pfam" id="PF02687">
    <property type="entry name" value="FtsX"/>
    <property type="match status" value="2"/>
</dbReference>
<evidence type="ECO:0000256" key="7">
    <source>
        <dbReference type="SAM" id="Phobius"/>
    </source>
</evidence>
<feature type="transmembrane region" description="Helical" evidence="7">
    <location>
        <begin position="350"/>
        <end position="376"/>
    </location>
</feature>
<comment type="caution">
    <text evidence="9">The sequence shown here is derived from an EMBL/GenBank/DDBJ whole genome shotgun (WGS) entry which is preliminary data.</text>
</comment>
<dbReference type="InterPro" id="IPR003838">
    <property type="entry name" value="ABC3_permease_C"/>
</dbReference>
<protein>
    <submittedName>
        <fullName evidence="9">ABC transporter permease</fullName>
    </submittedName>
</protein>
<feature type="transmembrane region" description="Helical" evidence="7">
    <location>
        <begin position="896"/>
        <end position="915"/>
    </location>
</feature>
<sequence>MRIFVYLLLKMWQNRWFTLSTLLGLTVTAAFAMSIPMYADGTLKRLVSESLQEKTKGLPAASLFMKFQSGGGDETDLEGLAAADAWINEQLPGRIGFPADAFSSRISLPASTVRSADPASASSASRLARMEIAAQSLPQGLLELVDGKMPKDGVQNGVVEALAFNETLSRYGWKVGDSFFYDSKKDDGKTKRLTVRISGTYRLKDEADSSLAIDGKEKLAATLLVSKITMVEGLLKDNKLVLDSASWFFAFDLGNIRIRDLSPLIGELQRLEIHLHGMLANTKVNLSFLDMLYEFNRQSLQLQAMLFALAAPVLAMVIYFITLNAQQSLARQKGDISVLHSRGASPKQIALLYAIEATMLGAAALLIGSGAAWFMAKTIGSSSGFLSFVGRKSIPVGFTGESWIFGIAATLFAVIATIAPIRNYAEASIVEHSRQRARNDRKPLWQRLYLDVALLGAAAAGWYLLDAGQIASVDSSGGVAQIQPVIFVIPALFVFAAGLLCLRAFPLLLHGWNALLQNRMPVTMYLTLTQLSRSAATFYPLMILLILTIGLGVYDSSAARTMDTNASDRTKYQYGGDVVLKAAWEGVQDEDDENKIYYNEPSFGAYANLEGIESAARVMKSTAKVEISGKSGGSAQVIGIDNVDFAKTAWFREDLFPLSPYEYLNALGTTEQAVLISKDFADKHGLKEGDPIKLTIGYDNEPVDLVVVGIVPYWPSLYPEESPFFVANLDYLYQQIEKIPYEVWLKMKKGAKLAPALDELADRGIAITQVEDARGELVLRRNHPAQGGVFGILSLGFLISLLVSLLGYLIFWFFTLSRRVVQLGILRAMGLSRGQLTAMLLLEQLFTTGLSVAAGIGLGKAASRLFLPFLQGASLEGNRQVPPFRIVFEAEDTLKLYAATGVMLAAGACLLLLQLRRLRISQAVKLGEER</sequence>